<feature type="compositionally biased region" description="Basic and acidic residues" evidence="1">
    <location>
        <begin position="374"/>
        <end position="392"/>
    </location>
</feature>
<keyword evidence="2" id="KW-0732">Signal</keyword>
<evidence type="ECO:0000256" key="2">
    <source>
        <dbReference type="SAM" id="SignalP"/>
    </source>
</evidence>
<sequence length="607" mass="68777">MKPNIFLAACLASLLVFALAKPISVVSALPTLLPWSVESFNISGHNNTVPTDASPAVGSNQLDKTTGIKDYESVLERVQDVLFSLFWEEENPQGQDIFQEMAREDSSPVVYDALKPAVDELVATFHDPKNHNWLQKRVNDEILARLERVEQILEDYVEDDDLPFDKSHNSTALAPSEAHIPAVSSKTTSNAKKDFATWRSILPYWVSHEQPAVNNTAASEKITTPSTNSNSPMAIVMKREPSDPTGIKPALINLFSQTLGGMLGRKRDATGNDAGVHVDVTTQTDADIVAEEGVLRGLHSIVEALRVAIAASVVNVTNTAQHRTTPTGNVHAVRALALAIYERAEDNNTSKDKDKDKKKEAKADDGMTEEEEKAEGAKEEKAAKEADGERSEGYLLGEDTETLHTFPMNHWKNIQWPKRQAGESKARPFKWFLRYYQDEATYGYQLKMFRHWRGTSRPVRRKKARKVLKVVTRWVHQDTYTIKSRAFLMTTDINSTNRLYCPEKTRRDLRYASRILGKPSFEKMFEEHLMYTSNKEPLREEARYEMLEIAAFFRSYKTVWHISRRPLFTDERDSDRGMVIAETVRLLNAHDWDTLLQPTEDGYGGFD</sequence>
<dbReference type="EMBL" id="JBFCZG010000004">
    <property type="protein sequence ID" value="KAL3423100.1"/>
    <property type="molecule type" value="Genomic_DNA"/>
</dbReference>
<feature type="compositionally biased region" description="Basic and acidic residues" evidence="1">
    <location>
        <begin position="346"/>
        <end position="365"/>
    </location>
</feature>
<proteinExistence type="predicted"/>
<evidence type="ECO:0000313" key="3">
    <source>
        <dbReference type="EMBL" id="KAL3423100.1"/>
    </source>
</evidence>
<reference evidence="3 4" key="1">
    <citation type="submission" date="2024-06" db="EMBL/GenBank/DDBJ databases">
        <title>Complete genome of Phlyctema vagabunda strain 19-DSS-EL-015.</title>
        <authorList>
            <person name="Fiorenzani C."/>
        </authorList>
    </citation>
    <scope>NUCLEOTIDE SEQUENCE [LARGE SCALE GENOMIC DNA]</scope>
    <source>
        <strain evidence="3 4">19-DSS-EL-015</strain>
    </source>
</reference>
<name>A0ABR4PIH6_9HELO</name>
<evidence type="ECO:0000256" key="1">
    <source>
        <dbReference type="SAM" id="MobiDB-lite"/>
    </source>
</evidence>
<feature type="chain" id="PRO_5046463331" evidence="2">
    <location>
        <begin position="21"/>
        <end position="607"/>
    </location>
</feature>
<comment type="caution">
    <text evidence="3">The sequence shown here is derived from an EMBL/GenBank/DDBJ whole genome shotgun (WGS) entry which is preliminary data.</text>
</comment>
<feature type="signal peptide" evidence="2">
    <location>
        <begin position="1"/>
        <end position="20"/>
    </location>
</feature>
<organism evidence="3 4">
    <name type="scientific">Phlyctema vagabunda</name>
    <dbReference type="NCBI Taxonomy" id="108571"/>
    <lineage>
        <taxon>Eukaryota</taxon>
        <taxon>Fungi</taxon>
        <taxon>Dikarya</taxon>
        <taxon>Ascomycota</taxon>
        <taxon>Pezizomycotina</taxon>
        <taxon>Leotiomycetes</taxon>
        <taxon>Helotiales</taxon>
        <taxon>Dermateaceae</taxon>
        <taxon>Phlyctema</taxon>
    </lineage>
</organism>
<feature type="region of interest" description="Disordered" evidence="1">
    <location>
        <begin position="346"/>
        <end position="394"/>
    </location>
</feature>
<gene>
    <name evidence="3" type="ORF">PVAG01_04847</name>
</gene>
<accession>A0ABR4PIH6</accession>
<dbReference type="Proteomes" id="UP001629113">
    <property type="component" value="Unassembled WGS sequence"/>
</dbReference>
<keyword evidence="4" id="KW-1185">Reference proteome</keyword>
<evidence type="ECO:0000313" key="4">
    <source>
        <dbReference type="Proteomes" id="UP001629113"/>
    </source>
</evidence>
<protein>
    <submittedName>
        <fullName evidence="3">Uncharacterized protein</fullName>
    </submittedName>
</protein>